<protein>
    <recommendedName>
        <fullName evidence="3">YtkA-like domain-containing protein</fullName>
    </recommendedName>
</protein>
<evidence type="ECO:0008006" key="3">
    <source>
        <dbReference type="Google" id="ProtNLM"/>
    </source>
</evidence>
<keyword evidence="2" id="KW-1185">Reference proteome</keyword>
<evidence type="ECO:0000313" key="1">
    <source>
        <dbReference type="EMBL" id="TFZ81485.1"/>
    </source>
</evidence>
<dbReference type="AlphaFoldDB" id="A0A4Z0F7I2"/>
<dbReference type="Proteomes" id="UP000297890">
    <property type="component" value="Unassembled WGS sequence"/>
</dbReference>
<name>A0A4Z0F7I2_9GAMM</name>
<accession>A0A4Z0F7I2</accession>
<reference evidence="1 2" key="1">
    <citation type="journal article" date="2019" name="ISME J.">
        <title>Candidatus Macondimonas diazotrophica, a novel gammaproteobacterial genus dominating crude-oil-contaminated coastal sediments.</title>
        <authorList>
            <person name="Karthikeyan S."/>
            <person name="Konstantinidis K."/>
        </authorList>
    </citation>
    <scope>NUCLEOTIDE SEQUENCE [LARGE SCALE GENOMIC DNA]</scope>
    <source>
        <strain evidence="1 2">KTK01</strain>
    </source>
</reference>
<gene>
    <name evidence="1" type="ORF">E4680_12455</name>
</gene>
<dbReference type="EMBL" id="SRIO01000022">
    <property type="protein sequence ID" value="TFZ81485.1"/>
    <property type="molecule type" value="Genomic_DNA"/>
</dbReference>
<comment type="caution">
    <text evidence="1">The sequence shown here is derived from an EMBL/GenBank/DDBJ whole genome shotgun (WGS) entry which is preliminary data.</text>
</comment>
<dbReference type="RefSeq" id="WP_135282746.1">
    <property type="nucleotide sequence ID" value="NZ_SRIO01000022.1"/>
</dbReference>
<proteinExistence type="predicted"/>
<sequence>MINEEVLQVGVVGAVIEAQVVEWSAESNQEEVVDMSSATDLVMKVQRPDNTIIARTALLSNDGTDGLVYIATVEGDLTMHGTYMMQVSFTLSNGWSGPSRINSFEVEPNLGN</sequence>
<evidence type="ECO:0000313" key="2">
    <source>
        <dbReference type="Proteomes" id="UP000297890"/>
    </source>
</evidence>
<organism evidence="1 2">
    <name type="scientific">Candidatus Macondimonas diazotrophica</name>
    <dbReference type="NCBI Taxonomy" id="2305248"/>
    <lineage>
        <taxon>Bacteria</taxon>
        <taxon>Pseudomonadati</taxon>
        <taxon>Pseudomonadota</taxon>
        <taxon>Gammaproteobacteria</taxon>
        <taxon>Chromatiales</taxon>
        <taxon>Ectothiorhodospiraceae</taxon>
        <taxon>Candidatus Macondimonas</taxon>
    </lineage>
</organism>